<dbReference type="RefSeq" id="WP_191624820.1">
    <property type="nucleotide sequence ID" value="NZ_CABPSX010000002.1"/>
</dbReference>
<name>A0A5E5P1U0_9BURK</name>
<reference evidence="1 2" key="1">
    <citation type="submission" date="2019-08" db="EMBL/GenBank/DDBJ databases">
        <authorList>
            <person name="Peeters C."/>
        </authorList>
    </citation>
    <scope>NUCLEOTIDE SEQUENCE [LARGE SCALE GENOMIC DNA]</scope>
    <source>
        <strain evidence="1 2">LMG 18089</strain>
    </source>
</reference>
<organism evidence="1 2">
    <name type="scientific">Pandoraea apista</name>
    <dbReference type="NCBI Taxonomy" id="93218"/>
    <lineage>
        <taxon>Bacteria</taxon>
        <taxon>Pseudomonadati</taxon>
        <taxon>Pseudomonadota</taxon>
        <taxon>Betaproteobacteria</taxon>
        <taxon>Burkholderiales</taxon>
        <taxon>Burkholderiaceae</taxon>
        <taxon>Pandoraea</taxon>
    </lineage>
</organism>
<dbReference type="Proteomes" id="UP000364291">
    <property type="component" value="Unassembled WGS sequence"/>
</dbReference>
<sequence>MTTAAELLANDDLQQGFASVLAGYDAHRAELIRTEREALATLVQKEAERRSRKRL</sequence>
<protein>
    <submittedName>
        <fullName evidence="1">Uncharacterized protein</fullName>
    </submittedName>
</protein>
<accession>A0A5E5P1U0</accession>
<evidence type="ECO:0000313" key="2">
    <source>
        <dbReference type="Proteomes" id="UP000364291"/>
    </source>
</evidence>
<evidence type="ECO:0000313" key="1">
    <source>
        <dbReference type="EMBL" id="VVG70417.1"/>
    </source>
</evidence>
<dbReference type="AlphaFoldDB" id="A0A5E5P1U0"/>
<dbReference type="EMBL" id="CABPSX010000002">
    <property type="protein sequence ID" value="VVG70417.1"/>
    <property type="molecule type" value="Genomic_DNA"/>
</dbReference>
<gene>
    <name evidence="1" type="ORF">PAP18089_01377</name>
</gene>
<proteinExistence type="predicted"/>